<dbReference type="EMBL" id="VFQX01000004">
    <property type="protein sequence ID" value="KAF0983965.1"/>
    <property type="molecule type" value="Genomic_DNA"/>
</dbReference>
<reference evidence="4 5" key="1">
    <citation type="journal article" date="2019" name="Sci. Rep.">
        <title>Nanopore sequencing improves the draft genome of the human pathogenic amoeba Naegleria fowleri.</title>
        <authorList>
            <person name="Liechti N."/>
            <person name="Schurch N."/>
            <person name="Bruggmann R."/>
            <person name="Wittwer M."/>
        </authorList>
    </citation>
    <scope>NUCLEOTIDE SEQUENCE [LARGE SCALE GENOMIC DNA]</scope>
    <source>
        <strain evidence="4 5">ATCC 30894</strain>
    </source>
</reference>
<dbReference type="Proteomes" id="UP000444721">
    <property type="component" value="Unassembled WGS sequence"/>
</dbReference>
<evidence type="ECO:0000256" key="2">
    <source>
        <dbReference type="ARBA" id="ARBA00022170"/>
    </source>
</evidence>
<dbReference type="PANTHER" id="PTHR28524:SF3">
    <property type="entry name" value="SUCCINATE DEHYDROGENASE ASSEMBLY FACTOR 4, MITOCHONDRIAL"/>
    <property type="match status" value="1"/>
</dbReference>
<proteinExistence type="inferred from homology"/>
<dbReference type="OrthoDB" id="10262673at2759"/>
<dbReference type="VEuPathDB" id="AmoebaDB:FDP41_007880"/>
<dbReference type="PANTHER" id="PTHR28524">
    <property type="entry name" value="SUCCINATE DEHYDROGENASE ASSEMBLY FACTOR 4, MITOCHONDRIAL"/>
    <property type="match status" value="1"/>
</dbReference>
<dbReference type="AlphaFoldDB" id="A0A6A5CF93"/>
<comment type="similarity">
    <text evidence="1">Belongs to the SDHAF4 family.</text>
</comment>
<feature type="region of interest" description="Disordered" evidence="3">
    <location>
        <begin position="221"/>
        <end position="242"/>
    </location>
</feature>
<feature type="compositionally biased region" description="Low complexity" evidence="3">
    <location>
        <begin position="78"/>
        <end position="106"/>
    </location>
</feature>
<dbReference type="VEuPathDB" id="AmoebaDB:NfTy_005200"/>
<evidence type="ECO:0000256" key="3">
    <source>
        <dbReference type="SAM" id="MobiDB-lite"/>
    </source>
</evidence>
<organism evidence="4 5">
    <name type="scientific">Naegleria fowleri</name>
    <name type="common">Brain eating amoeba</name>
    <dbReference type="NCBI Taxonomy" id="5763"/>
    <lineage>
        <taxon>Eukaryota</taxon>
        <taxon>Discoba</taxon>
        <taxon>Heterolobosea</taxon>
        <taxon>Tetramitia</taxon>
        <taxon>Eutetramitia</taxon>
        <taxon>Vahlkampfiidae</taxon>
        <taxon>Naegleria</taxon>
    </lineage>
</organism>
<protein>
    <recommendedName>
        <fullName evidence="2">Succinate dehydrogenase assembly factor 4, mitochondrial</fullName>
    </recommendedName>
</protein>
<dbReference type="GeneID" id="68115098"/>
<dbReference type="Pfam" id="PF07896">
    <property type="entry name" value="DUF1674"/>
    <property type="match status" value="1"/>
</dbReference>
<gene>
    <name evidence="4" type="ORF">FDP41_007880</name>
</gene>
<dbReference type="InterPro" id="IPR012875">
    <property type="entry name" value="SDHF4"/>
</dbReference>
<evidence type="ECO:0000256" key="1">
    <source>
        <dbReference type="ARBA" id="ARBA00005701"/>
    </source>
</evidence>
<keyword evidence="5" id="KW-1185">Reference proteome</keyword>
<evidence type="ECO:0000313" key="4">
    <source>
        <dbReference type="EMBL" id="KAF0983965.1"/>
    </source>
</evidence>
<feature type="region of interest" description="Disordered" evidence="3">
    <location>
        <begin position="71"/>
        <end position="106"/>
    </location>
</feature>
<evidence type="ECO:0000313" key="5">
    <source>
        <dbReference type="Proteomes" id="UP000444721"/>
    </source>
</evidence>
<comment type="caution">
    <text evidence="4">The sequence shown here is derived from an EMBL/GenBank/DDBJ whole genome shotgun (WGS) entry which is preliminary data.</text>
</comment>
<dbReference type="RefSeq" id="XP_044568678.1">
    <property type="nucleotide sequence ID" value="XM_044711673.1"/>
</dbReference>
<accession>A0A6A5CF93</accession>
<sequence length="252" mass="28646">MHHFQPTRVFNTTTTTSTMTGVVIKQARHHLSFSCYYLSQKSTASISACTTTTMTPFRYFSLRTSMTYNNMLSDPNNHDSNNNNNNNHYSNNNNNHNNNHTISSSNKKSDDFIFSLEDLEKVKEQLVQTIVQQENSRLPLPSPGKSSGNSVVDEATKQWRLTNTKDDENLQKLYKSTRQTTKPKRATITLLEQSQIQGDEENSDDFEVGVDKEELAKYVNPYNPETGEVNGPKGAEPTRFGDWEKSGRCIDF</sequence>
<name>A0A6A5CF93_NAEFO</name>